<evidence type="ECO:0000259" key="12">
    <source>
        <dbReference type="Pfam" id="PF14380"/>
    </source>
</evidence>
<keyword evidence="4" id="KW-0732">Signal</keyword>
<keyword evidence="5 10" id="KW-1133">Transmembrane helix</keyword>
<comment type="catalytic activity">
    <reaction evidence="8">
        <text>L-threonyl-[protein] + ATP = O-phospho-L-threonyl-[protein] + ADP + H(+)</text>
        <dbReference type="Rhea" id="RHEA:46608"/>
        <dbReference type="Rhea" id="RHEA-COMP:11060"/>
        <dbReference type="Rhea" id="RHEA-COMP:11605"/>
        <dbReference type="ChEBI" id="CHEBI:15378"/>
        <dbReference type="ChEBI" id="CHEBI:30013"/>
        <dbReference type="ChEBI" id="CHEBI:30616"/>
        <dbReference type="ChEBI" id="CHEBI:61977"/>
        <dbReference type="ChEBI" id="CHEBI:456216"/>
        <dbReference type="EC" id="2.7.11.1"/>
    </reaction>
</comment>
<evidence type="ECO:0000256" key="8">
    <source>
        <dbReference type="ARBA" id="ARBA00047899"/>
    </source>
</evidence>
<evidence type="ECO:0000256" key="9">
    <source>
        <dbReference type="ARBA" id="ARBA00048679"/>
    </source>
</evidence>
<dbReference type="InterPro" id="IPR032872">
    <property type="entry name" value="WAK_assoc_C"/>
</dbReference>
<evidence type="ECO:0000256" key="2">
    <source>
        <dbReference type="ARBA" id="ARBA00012513"/>
    </source>
</evidence>
<name>A0AAN7QJ06_9MYRT</name>
<dbReference type="GO" id="GO:0016020">
    <property type="term" value="C:membrane"/>
    <property type="evidence" value="ECO:0007669"/>
    <property type="project" value="UniProtKB-SubCell"/>
</dbReference>
<evidence type="ECO:0000256" key="5">
    <source>
        <dbReference type="ARBA" id="ARBA00022989"/>
    </source>
</evidence>
<organism evidence="13 14">
    <name type="scientific">Trapa incisa</name>
    <dbReference type="NCBI Taxonomy" id="236973"/>
    <lineage>
        <taxon>Eukaryota</taxon>
        <taxon>Viridiplantae</taxon>
        <taxon>Streptophyta</taxon>
        <taxon>Embryophyta</taxon>
        <taxon>Tracheophyta</taxon>
        <taxon>Spermatophyta</taxon>
        <taxon>Magnoliopsida</taxon>
        <taxon>eudicotyledons</taxon>
        <taxon>Gunneridae</taxon>
        <taxon>Pentapetalae</taxon>
        <taxon>rosids</taxon>
        <taxon>malvids</taxon>
        <taxon>Myrtales</taxon>
        <taxon>Lythraceae</taxon>
        <taxon>Trapa</taxon>
    </lineage>
</organism>
<feature type="domain" description="Wall-associated receptor kinase galacturonan-binding" evidence="11">
    <location>
        <begin position="43"/>
        <end position="111"/>
    </location>
</feature>
<evidence type="ECO:0000256" key="1">
    <source>
        <dbReference type="ARBA" id="ARBA00004167"/>
    </source>
</evidence>
<keyword evidence="3 10" id="KW-0812">Transmembrane</keyword>
<keyword evidence="6 10" id="KW-0472">Membrane</keyword>
<sequence>MLYHKQTMTQDPPFRFLPLSCTSCLFLLFVFFYGVESSFPSYCSSDVACNGVRISYPFWKIDHGSDISCGYQGFGLSCSSSNDTYPILTLPNDSYYVKDINYSTGSLTLVDIDVVEQSCPRAKHNFSINSLPLDYHSDDVNLTFYFNCSITSTGYDTLPVDPIDCLVNSPGKTSYVVLEGTPAEQYNWAAGACDEVVVATVKKTEVSETDLISKFSEAMKTGFLLLYDTTKDCGACEFTHGRCGLDNRTGQFLCFCDNGSIHANGSNTYCTTDLSKIDIES</sequence>
<dbReference type="EC" id="2.7.11.1" evidence="2"/>
<comment type="subcellular location">
    <subcellularLocation>
        <location evidence="1">Membrane</location>
        <topology evidence="1">Single-pass membrane protein</topology>
    </subcellularLocation>
</comment>
<evidence type="ECO:0000256" key="4">
    <source>
        <dbReference type="ARBA" id="ARBA00022729"/>
    </source>
</evidence>
<evidence type="ECO:0000256" key="10">
    <source>
        <dbReference type="SAM" id="Phobius"/>
    </source>
</evidence>
<evidence type="ECO:0000313" key="14">
    <source>
        <dbReference type="Proteomes" id="UP001345219"/>
    </source>
</evidence>
<dbReference type="PANTHER" id="PTHR33138:SF1">
    <property type="entry name" value="OS01G0113900 PROTEIN"/>
    <property type="match status" value="1"/>
</dbReference>
<evidence type="ECO:0000259" key="11">
    <source>
        <dbReference type="Pfam" id="PF13947"/>
    </source>
</evidence>
<dbReference type="EMBL" id="JAXIOK010000006">
    <property type="protein sequence ID" value="KAK4768153.1"/>
    <property type="molecule type" value="Genomic_DNA"/>
</dbReference>
<dbReference type="Pfam" id="PF14380">
    <property type="entry name" value="WAK_assoc"/>
    <property type="match status" value="1"/>
</dbReference>
<feature type="domain" description="Wall-associated receptor kinase C-terminal" evidence="12">
    <location>
        <begin position="165"/>
        <end position="258"/>
    </location>
</feature>
<dbReference type="GO" id="GO:0030247">
    <property type="term" value="F:polysaccharide binding"/>
    <property type="evidence" value="ECO:0007669"/>
    <property type="project" value="InterPro"/>
</dbReference>
<gene>
    <name evidence="13" type="ORF">SAY87_003294</name>
</gene>
<keyword evidence="14" id="KW-1185">Reference proteome</keyword>
<evidence type="ECO:0000313" key="13">
    <source>
        <dbReference type="EMBL" id="KAK4768153.1"/>
    </source>
</evidence>
<accession>A0AAN7QJ06</accession>
<reference evidence="13 14" key="1">
    <citation type="journal article" date="2023" name="Hortic Res">
        <title>Pangenome of water caltrop reveals structural variations and asymmetric subgenome divergence after allopolyploidization.</title>
        <authorList>
            <person name="Zhang X."/>
            <person name="Chen Y."/>
            <person name="Wang L."/>
            <person name="Yuan Y."/>
            <person name="Fang M."/>
            <person name="Shi L."/>
            <person name="Lu R."/>
            <person name="Comes H.P."/>
            <person name="Ma Y."/>
            <person name="Chen Y."/>
            <person name="Huang G."/>
            <person name="Zhou Y."/>
            <person name="Zheng Z."/>
            <person name="Qiu Y."/>
        </authorList>
    </citation>
    <scope>NUCLEOTIDE SEQUENCE [LARGE SCALE GENOMIC DNA]</scope>
    <source>
        <tissue evidence="13">Roots</tissue>
    </source>
</reference>
<dbReference type="GO" id="GO:0004674">
    <property type="term" value="F:protein serine/threonine kinase activity"/>
    <property type="evidence" value="ECO:0007669"/>
    <property type="project" value="UniProtKB-KW"/>
</dbReference>
<evidence type="ECO:0000256" key="6">
    <source>
        <dbReference type="ARBA" id="ARBA00023136"/>
    </source>
</evidence>
<dbReference type="Proteomes" id="UP001345219">
    <property type="component" value="Chromosome 3"/>
</dbReference>
<keyword evidence="7" id="KW-0325">Glycoprotein</keyword>
<evidence type="ECO:0000256" key="7">
    <source>
        <dbReference type="ARBA" id="ARBA00023180"/>
    </source>
</evidence>
<feature type="transmembrane region" description="Helical" evidence="10">
    <location>
        <begin position="16"/>
        <end position="35"/>
    </location>
</feature>
<dbReference type="Pfam" id="PF13947">
    <property type="entry name" value="GUB_WAK_bind"/>
    <property type="match status" value="1"/>
</dbReference>
<comment type="catalytic activity">
    <reaction evidence="9">
        <text>L-seryl-[protein] + ATP = O-phospho-L-seryl-[protein] + ADP + H(+)</text>
        <dbReference type="Rhea" id="RHEA:17989"/>
        <dbReference type="Rhea" id="RHEA-COMP:9863"/>
        <dbReference type="Rhea" id="RHEA-COMP:11604"/>
        <dbReference type="ChEBI" id="CHEBI:15378"/>
        <dbReference type="ChEBI" id="CHEBI:29999"/>
        <dbReference type="ChEBI" id="CHEBI:30616"/>
        <dbReference type="ChEBI" id="CHEBI:83421"/>
        <dbReference type="ChEBI" id="CHEBI:456216"/>
        <dbReference type="EC" id="2.7.11.1"/>
    </reaction>
</comment>
<evidence type="ECO:0000256" key="3">
    <source>
        <dbReference type="ARBA" id="ARBA00022692"/>
    </source>
</evidence>
<dbReference type="InterPro" id="IPR025287">
    <property type="entry name" value="WAK_GUB"/>
</dbReference>
<protein>
    <recommendedName>
        <fullName evidence="2">non-specific serine/threonine protein kinase</fullName>
        <ecNumber evidence="2">2.7.11.1</ecNumber>
    </recommendedName>
</protein>
<proteinExistence type="predicted"/>
<dbReference type="AlphaFoldDB" id="A0AAN7QJ06"/>
<comment type="caution">
    <text evidence="13">The sequence shown here is derived from an EMBL/GenBank/DDBJ whole genome shotgun (WGS) entry which is preliminary data.</text>
</comment>
<dbReference type="PANTHER" id="PTHR33138">
    <property type="entry name" value="OS01G0690200 PROTEIN"/>
    <property type="match status" value="1"/>
</dbReference>